<reference evidence="10" key="1">
    <citation type="submission" date="2020-10" db="EMBL/GenBank/DDBJ databases">
        <authorList>
            <person name="Gilroy R."/>
        </authorList>
    </citation>
    <scope>NUCLEOTIDE SEQUENCE</scope>
    <source>
        <strain evidence="10">CHK195-11698</strain>
    </source>
</reference>
<dbReference type="Gene3D" id="2.60.40.1080">
    <property type="match status" value="1"/>
</dbReference>
<dbReference type="AlphaFoldDB" id="A0A9D1HQS3"/>
<dbReference type="GO" id="GO:0006508">
    <property type="term" value="P:proteolysis"/>
    <property type="evidence" value="ECO:0007669"/>
    <property type="project" value="UniProtKB-KW"/>
</dbReference>
<comment type="similarity">
    <text evidence="9">Belongs to the peptidase M15D family.</text>
</comment>
<dbReference type="Pfam" id="PF01427">
    <property type="entry name" value="Peptidase_M15"/>
    <property type="match status" value="1"/>
</dbReference>
<keyword evidence="7 9" id="KW-0482">Metalloprotease</keyword>
<proteinExistence type="inferred from homology"/>
<dbReference type="PANTHER" id="PTHR43126:SF1">
    <property type="entry name" value="D-ALANYL-D-ALANINE DIPEPTIDASE"/>
    <property type="match status" value="1"/>
</dbReference>
<evidence type="ECO:0000256" key="9">
    <source>
        <dbReference type="HAMAP-Rule" id="MF_01924"/>
    </source>
</evidence>
<evidence type="ECO:0000256" key="8">
    <source>
        <dbReference type="ARBA" id="ARBA00023316"/>
    </source>
</evidence>
<feature type="active site" description="Proton donor/acceptor" evidence="9">
    <location>
        <position position="385"/>
    </location>
</feature>
<comment type="caution">
    <text evidence="9">Lacks conserved residue(s) required for the propagation of feature annotation.</text>
</comment>
<dbReference type="CDD" id="cd14840">
    <property type="entry name" value="D-Ala-D-Ala_dipeptidase_Aad"/>
    <property type="match status" value="1"/>
</dbReference>
<dbReference type="InterPro" id="IPR000755">
    <property type="entry name" value="A_A_dipeptidase"/>
</dbReference>
<keyword evidence="5" id="KW-0862">Zinc</keyword>
<keyword evidence="4 9" id="KW-0378">Hydrolase</keyword>
<dbReference type="HAMAP" id="MF_01924">
    <property type="entry name" value="A_A_dipeptidase"/>
    <property type="match status" value="1"/>
</dbReference>
<evidence type="ECO:0000256" key="4">
    <source>
        <dbReference type="ARBA" id="ARBA00022801"/>
    </source>
</evidence>
<accession>A0A9D1HQS3</accession>
<keyword evidence="3" id="KW-0479">Metal-binding</keyword>
<reference evidence="10" key="2">
    <citation type="journal article" date="2021" name="PeerJ">
        <title>Extensive microbial diversity within the chicken gut microbiome revealed by metagenomics and culture.</title>
        <authorList>
            <person name="Gilroy R."/>
            <person name="Ravi A."/>
            <person name="Getino M."/>
            <person name="Pursley I."/>
            <person name="Horton D.L."/>
            <person name="Alikhan N.F."/>
            <person name="Baker D."/>
            <person name="Gharbi K."/>
            <person name="Hall N."/>
            <person name="Watson M."/>
            <person name="Adriaenssens E.M."/>
            <person name="Foster-Nyarko E."/>
            <person name="Jarju S."/>
            <person name="Secka A."/>
            <person name="Antonio M."/>
            <person name="Oren A."/>
            <person name="Chaudhuri R.R."/>
            <person name="La Ragione R."/>
            <person name="Hildebrand F."/>
            <person name="Pallen M.J."/>
        </authorList>
    </citation>
    <scope>NUCLEOTIDE SEQUENCE</scope>
    <source>
        <strain evidence="10">CHK195-11698</strain>
    </source>
</reference>
<evidence type="ECO:0000256" key="3">
    <source>
        <dbReference type="ARBA" id="ARBA00022723"/>
    </source>
</evidence>
<evidence type="ECO:0000256" key="2">
    <source>
        <dbReference type="ARBA" id="ARBA00022670"/>
    </source>
</evidence>
<keyword evidence="8" id="KW-0961">Cell wall biogenesis/degradation</keyword>
<dbReference type="EC" id="3.4.13.22" evidence="9"/>
<comment type="caution">
    <text evidence="10">The sequence shown here is derived from an EMBL/GenBank/DDBJ whole genome shotgun (WGS) entry which is preliminary data.</text>
</comment>
<feature type="site" description="Transition state stabilizer" evidence="9">
    <location>
        <position position="292"/>
    </location>
</feature>
<name>A0A9D1HQS3_9FIRM</name>
<dbReference type="GO" id="GO:0046872">
    <property type="term" value="F:metal ion binding"/>
    <property type="evidence" value="ECO:0007669"/>
    <property type="project" value="UniProtKB-KW"/>
</dbReference>
<dbReference type="SUPFAM" id="SSF55166">
    <property type="entry name" value="Hedgehog/DD-peptidase"/>
    <property type="match status" value="1"/>
</dbReference>
<dbReference type="GO" id="GO:0071555">
    <property type="term" value="P:cell wall organization"/>
    <property type="evidence" value="ECO:0007669"/>
    <property type="project" value="UniProtKB-KW"/>
</dbReference>
<sequence>MNHLKQVVTLELGEPFDPACLIKSHTSSAMREHLLATMTIDPYPPDVPGTYTSNLHYAAHSQTIQIQVKDTTAPQFIDPPSQWQMVAGTTPDFSQLIIEDRSPYTVTIGQTDFSTPGTYQTELIATDNSQNQNRHPITLIIEAPQITLTSPSDILACTRSMQLELDGNLCWDQLQLSSSDERIASIDAKGCVTAHQAGKVTFSACLDQQVLTSCTIEIIDPPASKNEFVNIKAFIPDLYVDLKYASTDNFTQTVIYDFHDAYLRYGTVQKLMGVQEDLKAKGYHLLIWDAYRPFEAQKRLWEVVPDDRYVANPAYGPQSHNLGSTIDASLVTPEGKSVPMPTAFDDFSSLADRDYRDIQDPQAIENALLLEQTMTKHGFRGYSLEWWDYSDSHSYTYLEFQVP</sequence>
<comment type="function">
    <text evidence="9">Catalyzes hydrolysis of the D-alanyl-D-alanine dipeptide.</text>
</comment>
<keyword evidence="2 9" id="KW-0645">Protease</keyword>
<dbReference type="Proteomes" id="UP000824175">
    <property type="component" value="Unassembled WGS sequence"/>
</dbReference>
<dbReference type="EMBL" id="DVMJ01000114">
    <property type="protein sequence ID" value="HIU14796.1"/>
    <property type="molecule type" value="Genomic_DNA"/>
</dbReference>
<evidence type="ECO:0000313" key="10">
    <source>
        <dbReference type="EMBL" id="HIU14796.1"/>
    </source>
</evidence>
<evidence type="ECO:0000313" key="11">
    <source>
        <dbReference type="Proteomes" id="UP000824175"/>
    </source>
</evidence>
<dbReference type="PANTHER" id="PTHR43126">
    <property type="entry name" value="D-ALANYL-D-ALANINE DIPEPTIDASE"/>
    <property type="match status" value="1"/>
</dbReference>
<evidence type="ECO:0000256" key="7">
    <source>
        <dbReference type="ARBA" id="ARBA00023049"/>
    </source>
</evidence>
<evidence type="ECO:0000256" key="5">
    <source>
        <dbReference type="ARBA" id="ARBA00022833"/>
    </source>
</evidence>
<dbReference type="InterPro" id="IPR008964">
    <property type="entry name" value="Invasin/intimin_cell_adhesion"/>
</dbReference>
<evidence type="ECO:0000256" key="1">
    <source>
        <dbReference type="ARBA" id="ARBA00001362"/>
    </source>
</evidence>
<dbReference type="GO" id="GO:0008237">
    <property type="term" value="F:metallopeptidase activity"/>
    <property type="evidence" value="ECO:0007669"/>
    <property type="project" value="UniProtKB-KW"/>
</dbReference>
<protein>
    <recommendedName>
        <fullName evidence="9">D-alanyl-D-alanine dipeptidase</fullName>
        <shortName evidence="9">D-Ala-D-Ala dipeptidase</shortName>
        <ecNumber evidence="9">3.4.13.22</ecNumber>
    </recommendedName>
</protein>
<evidence type="ECO:0000256" key="6">
    <source>
        <dbReference type="ARBA" id="ARBA00022997"/>
    </source>
</evidence>
<keyword evidence="6 9" id="KW-0224">Dipeptidase</keyword>
<organism evidence="10 11">
    <name type="scientific">Candidatus Fimiplasma intestinipullorum</name>
    <dbReference type="NCBI Taxonomy" id="2840825"/>
    <lineage>
        <taxon>Bacteria</taxon>
        <taxon>Bacillati</taxon>
        <taxon>Bacillota</taxon>
        <taxon>Clostridia</taxon>
        <taxon>Eubacteriales</taxon>
        <taxon>Candidatus Fimiplasma</taxon>
    </lineage>
</organism>
<gene>
    <name evidence="10" type="ORF">IAD15_12155</name>
</gene>
<dbReference type="InterPro" id="IPR009045">
    <property type="entry name" value="Zn_M74/Hedgehog-like"/>
</dbReference>
<dbReference type="GO" id="GO:0160237">
    <property type="term" value="F:D-Ala-D-Ala dipeptidase activity"/>
    <property type="evidence" value="ECO:0007669"/>
    <property type="project" value="UniProtKB-EC"/>
</dbReference>
<dbReference type="SUPFAM" id="SSF49373">
    <property type="entry name" value="Invasin/intimin cell-adhesion fragments"/>
    <property type="match status" value="1"/>
</dbReference>
<dbReference type="Gene3D" id="3.30.1380.10">
    <property type="match status" value="1"/>
</dbReference>
<comment type="catalytic activity">
    <reaction evidence="1 9">
        <text>D-alanyl-D-alanine + H2O = 2 D-alanine</text>
        <dbReference type="Rhea" id="RHEA:20661"/>
        <dbReference type="ChEBI" id="CHEBI:15377"/>
        <dbReference type="ChEBI" id="CHEBI:57416"/>
        <dbReference type="ChEBI" id="CHEBI:57822"/>
        <dbReference type="EC" id="3.4.13.22"/>
    </reaction>
</comment>